<dbReference type="SUPFAM" id="SSF52540">
    <property type="entry name" value="P-loop containing nucleoside triphosphate hydrolases"/>
    <property type="match status" value="1"/>
</dbReference>
<evidence type="ECO:0000256" key="1">
    <source>
        <dbReference type="SAM" id="Coils"/>
    </source>
</evidence>
<dbReference type="InterPro" id="IPR000330">
    <property type="entry name" value="SNF2_N"/>
</dbReference>
<feature type="region of interest" description="Disordered" evidence="2">
    <location>
        <begin position="190"/>
        <end position="210"/>
    </location>
</feature>
<name>A0A8K0KQ24_LADFU</name>
<dbReference type="PANTHER" id="PTHR10799">
    <property type="entry name" value="SNF2/RAD54 HELICASE FAMILY"/>
    <property type="match status" value="1"/>
</dbReference>
<evidence type="ECO:0000259" key="3">
    <source>
        <dbReference type="Pfam" id="PF00176"/>
    </source>
</evidence>
<keyword evidence="5" id="KW-1185">Reference proteome</keyword>
<comment type="caution">
    <text evidence="4">The sequence shown here is derived from an EMBL/GenBank/DDBJ whole genome shotgun (WGS) entry which is preliminary data.</text>
</comment>
<protein>
    <recommendedName>
        <fullName evidence="3">SNF2 N-terminal domain-containing protein</fullName>
    </recommendedName>
</protein>
<evidence type="ECO:0000313" key="4">
    <source>
        <dbReference type="EMBL" id="KAG8238930.1"/>
    </source>
</evidence>
<dbReference type="OrthoDB" id="448448at2759"/>
<dbReference type="InterPro" id="IPR038718">
    <property type="entry name" value="SNF2-like_sf"/>
</dbReference>
<reference evidence="4" key="2">
    <citation type="submission" date="2017-10" db="EMBL/GenBank/DDBJ databases">
        <title>Ladona fulva Genome sequencing and assembly.</title>
        <authorList>
            <person name="Murali S."/>
            <person name="Richards S."/>
            <person name="Bandaranaike D."/>
            <person name="Bellair M."/>
            <person name="Blankenburg K."/>
            <person name="Chao H."/>
            <person name="Dinh H."/>
            <person name="Doddapaneni H."/>
            <person name="Dugan-Rocha S."/>
            <person name="Elkadiri S."/>
            <person name="Gnanaolivu R."/>
            <person name="Hernandez B."/>
            <person name="Skinner E."/>
            <person name="Javaid M."/>
            <person name="Lee S."/>
            <person name="Li M."/>
            <person name="Ming W."/>
            <person name="Munidasa M."/>
            <person name="Muniz J."/>
            <person name="Nguyen L."/>
            <person name="Hughes D."/>
            <person name="Osuji N."/>
            <person name="Pu L.-L."/>
            <person name="Puazo M."/>
            <person name="Qu C."/>
            <person name="Quiroz J."/>
            <person name="Raj R."/>
            <person name="Weissenberger G."/>
            <person name="Xin Y."/>
            <person name="Zou X."/>
            <person name="Han Y."/>
            <person name="Worley K."/>
            <person name="Muzny D."/>
            <person name="Gibbs R."/>
        </authorList>
    </citation>
    <scope>NUCLEOTIDE SEQUENCE</scope>
    <source>
        <strain evidence="4">Sampled in the wild</strain>
    </source>
</reference>
<evidence type="ECO:0000256" key="2">
    <source>
        <dbReference type="SAM" id="MobiDB-lite"/>
    </source>
</evidence>
<keyword evidence="1" id="KW-0175">Coiled coil</keyword>
<organism evidence="4 5">
    <name type="scientific">Ladona fulva</name>
    <name type="common">Scarce chaser dragonfly</name>
    <name type="synonym">Libellula fulva</name>
    <dbReference type="NCBI Taxonomy" id="123851"/>
    <lineage>
        <taxon>Eukaryota</taxon>
        <taxon>Metazoa</taxon>
        <taxon>Ecdysozoa</taxon>
        <taxon>Arthropoda</taxon>
        <taxon>Hexapoda</taxon>
        <taxon>Insecta</taxon>
        <taxon>Pterygota</taxon>
        <taxon>Palaeoptera</taxon>
        <taxon>Odonata</taxon>
        <taxon>Epiprocta</taxon>
        <taxon>Anisoptera</taxon>
        <taxon>Libelluloidea</taxon>
        <taxon>Libellulidae</taxon>
        <taxon>Ladona</taxon>
    </lineage>
</organism>
<gene>
    <name evidence="4" type="ORF">J437_LFUL000767</name>
</gene>
<feature type="coiled-coil region" evidence="1">
    <location>
        <begin position="298"/>
        <end position="325"/>
    </location>
</feature>
<accession>A0A8K0KQ24</accession>
<proteinExistence type="predicted"/>
<evidence type="ECO:0000313" key="5">
    <source>
        <dbReference type="Proteomes" id="UP000792457"/>
    </source>
</evidence>
<dbReference type="AlphaFoldDB" id="A0A8K0KQ24"/>
<dbReference type="GO" id="GO:0005524">
    <property type="term" value="F:ATP binding"/>
    <property type="evidence" value="ECO:0007669"/>
    <property type="project" value="InterPro"/>
</dbReference>
<feature type="domain" description="SNF2 N-terminal" evidence="3">
    <location>
        <begin position="352"/>
        <end position="430"/>
    </location>
</feature>
<feature type="compositionally biased region" description="Acidic residues" evidence="2">
    <location>
        <begin position="198"/>
        <end position="207"/>
    </location>
</feature>
<sequence length="440" mass="49929">MPFTPFTNLNSAEINHDFPLALPVKTNSEETECTPVKAVKRRIAGRVIDSDSDESEEMSMADLRKEIAKNFENATGGLNKTLKNSSTTSDSESEVFNKTDTNLKILAKEFPDMDEMELLDVLARNSMDMKRALNVLRDSNYKGQKEKPKPCVLPKIEEDGNESNNQDLNGTIKRQWKRIRKEKVNPKKNVRKVKRLESDDEDDDDDVNPFTEHKVYESEDSDEENVVDVDTLTSEKCAVLEFFSTATFLELAAVPNCSRKKAEAIISLRPFESWAALVKKLQNNKTLGPELLNASHTVLRLRKTVNRLMQQCKNLSEKMEEIVRSVQSGEIKTASIKEQPRLIPSHLKLASYQMIGLNWFFLMHKQRLSGILADEMGLGKTIQVIALLAYLKEREMDGNNSSDEEEEVMKESDFNEDAKTHLVVCPSSTLVFLNKCDTVD</sequence>
<dbReference type="Gene3D" id="3.40.50.10810">
    <property type="entry name" value="Tandem AAA-ATPase domain"/>
    <property type="match status" value="1"/>
</dbReference>
<dbReference type="Pfam" id="PF00176">
    <property type="entry name" value="SNF2-rel_dom"/>
    <property type="match status" value="1"/>
</dbReference>
<reference evidence="4" key="1">
    <citation type="submission" date="2013-04" db="EMBL/GenBank/DDBJ databases">
        <authorList>
            <person name="Qu J."/>
            <person name="Murali S.C."/>
            <person name="Bandaranaike D."/>
            <person name="Bellair M."/>
            <person name="Blankenburg K."/>
            <person name="Chao H."/>
            <person name="Dinh H."/>
            <person name="Doddapaneni H."/>
            <person name="Downs B."/>
            <person name="Dugan-Rocha S."/>
            <person name="Elkadiri S."/>
            <person name="Gnanaolivu R.D."/>
            <person name="Hernandez B."/>
            <person name="Javaid M."/>
            <person name="Jayaseelan J.C."/>
            <person name="Lee S."/>
            <person name="Li M."/>
            <person name="Ming W."/>
            <person name="Munidasa M."/>
            <person name="Muniz J."/>
            <person name="Nguyen L."/>
            <person name="Ongeri F."/>
            <person name="Osuji N."/>
            <person name="Pu L.-L."/>
            <person name="Puazo M."/>
            <person name="Qu C."/>
            <person name="Quiroz J."/>
            <person name="Raj R."/>
            <person name="Weissenberger G."/>
            <person name="Xin Y."/>
            <person name="Zou X."/>
            <person name="Han Y."/>
            <person name="Richards S."/>
            <person name="Worley K."/>
            <person name="Muzny D."/>
            <person name="Gibbs R."/>
        </authorList>
    </citation>
    <scope>NUCLEOTIDE SEQUENCE</scope>
    <source>
        <strain evidence="4">Sampled in the wild</strain>
    </source>
</reference>
<dbReference type="EMBL" id="KZ309469">
    <property type="protein sequence ID" value="KAG8238930.1"/>
    <property type="molecule type" value="Genomic_DNA"/>
</dbReference>
<dbReference type="Proteomes" id="UP000792457">
    <property type="component" value="Unassembled WGS sequence"/>
</dbReference>
<dbReference type="InterPro" id="IPR027417">
    <property type="entry name" value="P-loop_NTPase"/>
</dbReference>
<feature type="region of interest" description="Disordered" evidence="2">
    <location>
        <begin position="142"/>
        <end position="168"/>
    </location>
</feature>